<protein>
    <submittedName>
        <fullName evidence="1">Aspartate aminotransferase</fullName>
    </submittedName>
</protein>
<reference evidence="1" key="1">
    <citation type="submission" date="2018-02" db="EMBL/GenBank/DDBJ databases">
        <title>Rhizophora mucronata_Transcriptome.</title>
        <authorList>
            <person name="Meera S.P."/>
            <person name="Sreeshan A."/>
            <person name="Augustine A."/>
        </authorList>
    </citation>
    <scope>NUCLEOTIDE SEQUENCE</scope>
    <source>
        <tissue evidence="1">Leaf</tissue>
    </source>
</reference>
<dbReference type="EMBL" id="GGEC01070076">
    <property type="protein sequence ID" value="MBX50560.1"/>
    <property type="molecule type" value="Transcribed_RNA"/>
</dbReference>
<accession>A0A2P2P731</accession>
<evidence type="ECO:0000313" key="1">
    <source>
        <dbReference type="EMBL" id="MBX50560.1"/>
    </source>
</evidence>
<sequence>MVSDRSFLSFSISFFNVSPR</sequence>
<dbReference type="GO" id="GO:0008483">
    <property type="term" value="F:transaminase activity"/>
    <property type="evidence" value="ECO:0007669"/>
    <property type="project" value="UniProtKB-KW"/>
</dbReference>
<proteinExistence type="predicted"/>
<name>A0A2P2P731_RHIMU</name>
<keyword evidence="1" id="KW-0808">Transferase</keyword>
<keyword evidence="1" id="KW-0032">Aminotransferase</keyword>
<organism evidence="1">
    <name type="scientific">Rhizophora mucronata</name>
    <name type="common">Asiatic mangrove</name>
    <dbReference type="NCBI Taxonomy" id="61149"/>
    <lineage>
        <taxon>Eukaryota</taxon>
        <taxon>Viridiplantae</taxon>
        <taxon>Streptophyta</taxon>
        <taxon>Embryophyta</taxon>
        <taxon>Tracheophyta</taxon>
        <taxon>Spermatophyta</taxon>
        <taxon>Magnoliopsida</taxon>
        <taxon>eudicotyledons</taxon>
        <taxon>Gunneridae</taxon>
        <taxon>Pentapetalae</taxon>
        <taxon>rosids</taxon>
        <taxon>fabids</taxon>
        <taxon>Malpighiales</taxon>
        <taxon>Rhizophoraceae</taxon>
        <taxon>Rhizophora</taxon>
    </lineage>
</organism>
<dbReference type="AlphaFoldDB" id="A0A2P2P731"/>